<dbReference type="EMBL" id="CP047418">
    <property type="protein sequence ID" value="QLL77279.1"/>
    <property type="molecule type" value="Genomic_DNA"/>
</dbReference>
<gene>
    <name evidence="7" type="ORF">GTO87_00705</name>
</gene>
<evidence type="ECO:0000256" key="6">
    <source>
        <dbReference type="RuleBase" id="RU364089"/>
    </source>
</evidence>
<evidence type="ECO:0000256" key="3">
    <source>
        <dbReference type="ARBA" id="ARBA00022670"/>
    </source>
</evidence>
<keyword evidence="3 6" id="KW-0645">Protease</keyword>
<evidence type="ECO:0000256" key="2">
    <source>
        <dbReference type="ARBA" id="ARBA00007225"/>
    </source>
</evidence>
<protein>
    <recommendedName>
        <fullName evidence="6">Dipeptidase</fullName>
        <ecNumber evidence="6">3.4.-.-</ecNumber>
    </recommendedName>
</protein>
<dbReference type="InterPro" id="IPR047804">
    <property type="entry name" value="C69_dipept_A-like"/>
</dbReference>
<dbReference type="InterPro" id="IPR005322">
    <property type="entry name" value="Peptidase_C69"/>
</dbReference>
<dbReference type="NCBIfam" id="NF033678">
    <property type="entry name" value="C69_fam_dipept"/>
    <property type="match status" value="1"/>
</dbReference>
<dbReference type="AlphaFoldDB" id="A0A7H9EIK2"/>
<evidence type="ECO:0000256" key="1">
    <source>
        <dbReference type="ARBA" id="ARBA00001670"/>
    </source>
</evidence>
<dbReference type="EC" id="3.4.-.-" evidence="6"/>
<reference evidence="7 8" key="1">
    <citation type="submission" date="2020-01" db="EMBL/GenBank/DDBJ databases">
        <title>Complete and circular genome sequences of six lactobacillus isolates from horses.</title>
        <authorList>
            <person name="Hassan H.M."/>
        </authorList>
    </citation>
    <scope>NUCLEOTIDE SEQUENCE [LARGE SCALE GENOMIC DNA]</scope>
    <source>
        <strain evidence="7 8">1A</strain>
    </source>
</reference>
<accession>A0A7H9EIK2</accession>
<evidence type="ECO:0000256" key="5">
    <source>
        <dbReference type="ARBA" id="ARBA00022997"/>
    </source>
</evidence>
<evidence type="ECO:0000256" key="4">
    <source>
        <dbReference type="ARBA" id="ARBA00022801"/>
    </source>
</evidence>
<dbReference type="GO" id="GO:0070004">
    <property type="term" value="F:cysteine-type exopeptidase activity"/>
    <property type="evidence" value="ECO:0007669"/>
    <property type="project" value="InterPro"/>
</dbReference>
<comment type="catalytic activity">
    <reaction evidence="1">
        <text>an L-aminoacyl-L-amino acid + H2O = 2 an L-alpha-amino acid</text>
        <dbReference type="Rhea" id="RHEA:48940"/>
        <dbReference type="ChEBI" id="CHEBI:15377"/>
        <dbReference type="ChEBI" id="CHEBI:59869"/>
        <dbReference type="ChEBI" id="CHEBI:77460"/>
        <dbReference type="EC" id="3.4.13.19"/>
    </reaction>
</comment>
<dbReference type="Proteomes" id="UP000510886">
    <property type="component" value="Chromosome"/>
</dbReference>
<organism evidence="7 8">
    <name type="scientific">Ligilactobacillus saerimneri</name>
    <dbReference type="NCBI Taxonomy" id="228229"/>
    <lineage>
        <taxon>Bacteria</taxon>
        <taxon>Bacillati</taxon>
        <taxon>Bacillota</taxon>
        <taxon>Bacilli</taxon>
        <taxon>Lactobacillales</taxon>
        <taxon>Lactobacillaceae</taxon>
        <taxon>Ligilactobacillus</taxon>
    </lineage>
</organism>
<dbReference type="PANTHER" id="PTHR12994:SF17">
    <property type="entry name" value="LD30995P"/>
    <property type="match status" value="1"/>
</dbReference>
<dbReference type="KEGG" id="lsw:GTO87_00705"/>
<dbReference type="Pfam" id="PF03577">
    <property type="entry name" value="Peptidase_C69"/>
    <property type="match status" value="1"/>
</dbReference>
<dbReference type="Gene3D" id="3.60.60.10">
    <property type="entry name" value="Penicillin V Acylase, Chain A"/>
    <property type="match status" value="1"/>
</dbReference>
<comment type="similarity">
    <text evidence="2 6">Belongs to the peptidase C69 family.</text>
</comment>
<evidence type="ECO:0000313" key="8">
    <source>
        <dbReference type="Proteomes" id="UP000510886"/>
    </source>
</evidence>
<sequence length="473" mass="54102">MTTETACTTILVGKKATIDGSTMIARNDDTFLPITPQRFHMQAAYNEKGRIFKSKKNNFTAELPQRGLRTPFTPNVDLDKEGYYGESSINEANVAMSCTESVYGNQRALAHDPLVPDGLLEESMQHMVAPYIHSAREGVEYLGQLIKKYGSPEGNGVLFADNDEVWYMEIVTGHHWAATRIPDDSYAIAANQVAQQQIDFDDPDNYMWSEGLREFVDAHHLNPDREGFNFRKIFGTDTEKDRHYNTPRVWYGQKCFNPEIDQDPESSELPFIRKANRLLALEDLEYVLSSHYNETQFDPLGHGSDADKVRYRPICLNRTQNSHILQLRNDVPHDQAALMWVCFGVPAFTPYVPFYTNANDTDPSWSNTPLEFDVSSAYWMYRELSMLVESHHAHFIQDDLDYLTAARETKHRMLAQADAEAAKLSGNDLTEFLTKQNYAMVAEMRNRTMKMIGHFVTEGLKLSKLTFNMDKNL</sequence>
<dbReference type="GO" id="GO:0006508">
    <property type="term" value="P:proteolysis"/>
    <property type="evidence" value="ECO:0007669"/>
    <property type="project" value="UniProtKB-KW"/>
</dbReference>
<dbReference type="GO" id="GO:0016805">
    <property type="term" value="F:dipeptidase activity"/>
    <property type="evidence" value="ECO:0007669"/>
    <property type="project" value="UniProtKB-KW"/>
</dbReference>
<dbReference type="RefSeq" id="WP_180849124.1">
    <property type="nucleotide sequence ID" value="NZ_CP047418.1"/>
</dbReference>
<keyword evidence="4 6" id="KW-0378">Hydrolase</keyword>
<keyword evidence="5 6" id="KW-0224">Dipeptidase</keyword>
<dbReference type="PANTHER" id="PTHR12994">
    <property type="entry name" value="SECERNIN"/>
    <property type="match status" value="1"/>
</dbReference>
<proteinExistence type="inferred from homology"/>
<name>A0A7H9EIK2_9LACO</name>
<evidence type="ECO:0000313" key="7">
    <source>
        <dbReference type="EMBL" id="QLL77279.1"/>
    </source>
</evidence>